<dbReference type="InterPro" id="IPR023881">
    <property type="entry name" value="Thiol_BshA"/>
</dbReference>
<proteinExistence type="predicted"/>
<sequence>MKIGILCHSTYGGSGVVASELGKLLAKRGHEVHFVTVGRPFRLGTYQHNIFVHEVAAFHHPLFEVPPYFLTQVNKTVEVLRCYQLDVLHAHYAVPHSLGAHLARQIFGKHIPVITTLHGTDTSLVGAHQEFYEITRYGLAASDAVTVVSSFLAEQTRQTFHYTKELPVLYNFVDTDVFKPEAAADRNLMTTGDEALLIHLSNFRPLKRVTDVIQVFHRVRQQRPARLLMIGDGPDMPAAQKLAQSLGLAKDILFLGQQDTVAPILAAADVMLFPSCCESFGLAALEALACGVPVVATRSGGIPEVIEHGKVGFLTGVGEVEEMARLTLLLLEDRSLRQKMSVRARSHAITRFNADQWVAKYEQLYRFLLENQ</sequence>
<evidence type="ECO:0000313" key="4">
    <source>
        <dbReference type="Proteomes" id="UP000184148"/>
    </source>
</evidence>
<dbReference type="Gene3D" id="3.40.50.2000">
    <property type="entry name" value="Glycogen Phosphorylase B"/>
    <property type="match status" value="2"/>
</dbReference>
<gene>
    <name evidence="3" type="ORF">SAMN02745133_01781</name>
</gene>
<evidence type="ECO:0000259" key="1">
    <source>
        <dbReference type="Pfam" id="PF00534"/>
    </source>
</evidence>
<dbReference type="RefSeq" id="WP_073238853.1">
    <property type="nucleotide sequence ID" value="NZ_FQUY01000011.1"/>
</dbReference>
<name>A0A1M4YR40_9FIRM</name>
<dbReference type="AlphaFoldDB" id="A0A1M4YR40"/>
<organism evidence="3 4">
    <name type="scientific">Desulforamulus putei DSM 12395</name>
    <dbReference type="NCBI Taxonomy" id="1121429"/>
    <lineage>
        <taxon>Bacteria</taxon>
        <taxon>Bacillati</taxon>
        <taxon>Bacillota</taxon>
        <taxon>Clostridia</taxon>
        <taxon>Eubacteriales</taxon>
        <taxon>Peptococcaceae</taxon>
        <taxon>Desulforamulus</taxon>
    </lineage>
</organism>
<reference evidence="4" key="1">
    <citation type="submission" date="2016-11" db="EMBL/GenBank/DDBJ databases">
        <authorList>
            <person name="Varghese N."/>
            <person name="Submissions S."/>
        </authorList>
    </citation>
    <scope>NUCLEOTIDE SEQUENCE [LARGE SCALE GENOMIC DNA]</scope>
    <source>
        <strain evidence="4">DSM 12395</strain>
    </source>
</reference>
<dbReference type="InterPro" id="IPR028098">
    <property type="entry name" value="Glyco_trans_4-like_N"/>
</dbReference>
<dbReference type="PANTHER" id="PTHR45947">
    <property type="entry name" value="SULFOQUINOVOSYL TRANSFERASE SQD2"/>
    <property type="match status" value="1"/>
</dbReference>
<dbReference type="SUPFAM" id="SSF53756">
    <property type="entry name" value="UDP-Glycosyltransferase/glycogen phosphorylase"/>
    <property type="match status" value="1"/>
</dbReference>
<dbReference type="GO" id="GO:0016757">
    <property type="term" value="F:glycosyltransferase activity"/>
    <property type="evidence" value="ECO:0007669"/>
    <property type="project" value="InterPro"/>
</dbReference>
<evidence type="ECO:0000259" key="2">
    <source>
        <dbReference type="Pfam" id="PF13439"/>
    </source>
</evidence>
<protein>
    <submittedName>
        <fullName evidence="3">N-acetyl-alpha-D-glucosaminyl L-malate synthase BshA</fullName>
    </submittedName>
</protein>
<dbReference type="EMBL" id="FQUY01000011">
    <property type="protein sequence ID" value="SHF08230.1"/>
    <property type="molecule type" value="Genomic_DNA"/>
</dbReference>
<keyword evidence="4" id="KW-1185">Reference proteome</keyword>
<dbReference type="GO" id="GO:0071793">
    <property type="term" value="P:bacillithiol biosynthetic process"/>
    <property type="evidence" value="ECO:0007669"/>
    <property type="project" value="InterPro"/>
</dbReference>
<dbReference type="InterPro" id="IPR050194">
    <property type="entry name" value="Glycosyltransferase_grp1"/>
</dbReference>
<dbReference type="STRING" id="1121429.SAMN02745133_01781"/>
<dbReference type="NCBIfam" id="TIGR03999">
    <property type="entry name" value="thiol_BshA"/>
    <property type="match status" value="1"/>
</dbReference>
<dbReference type="OrthoDB" id="9810929at2"/>
<dbReference type="InterPro" id="IPR001296">
    <property type="entry name" value="Glyco_trans_1"/>
</dbReference>
<dbReference type="Pfam" id="PF00534">
    <property type="entry name" value="Glycos_transf_1"/>
    <property type="match status" value="1"/>
</dbReference>
<dbReference type="Proteomes" id="UP000184148">
    <property type="component" value="Unassembled WGS sequence"/>
</dbReference>
<dbReference type="Pfam" id="PF13439">
    <property type="entry name" value="Glyco_transf_4"/>
    <property type="match status" value="1"/>
</dbReference>
<accession>A0A1M4YR40</accession>
<feature type="domain" description="Glycosyltransferase subfamily 4-like N-terminal" evidence="2">
    <location>
        <begin position="11"/>
        <end position="176"/>
    </location>
</feature>
<feature type="domain" description="Glycosyl transferase family 1" evidence="1">
    <location>
        <begin position="192"/>
        <end position="346"/>
    </location>
</feature>
<dbReference type="PANTHER" id="PTHR45947:SF13">
    <property type="entry name" value="TRANSFERASE"/>
    <property type="match status" value="1"/>
</dbReference>
<evidence type="ECO:0000313" key="3">
    <source>
        <dbReference type="EMBL" id="SHF08230.1"/>
    </source>
</evidence>